<name>A0ABZ0B5G6_9SPHN</name>
<accession>A0ABZ0B5G6</accession>
<sequence>MTKPSIDSDELTAFVASTLKAIAAGVEDASDQTSVEMNDFVFGFDMPEAVSFDLAVSATRNIAKGGGLKVHVASLIAGEGKLSSEQKAEEISRIAFDVKWKAVDRVAKPDAHKYDRYSELKE</sequence>
<evidence type="ECO:0000313" key="1">
    <source>
        <dbReference type="EMBL" id="WNO52626.1"/>
    </source>
</evidence>
<reference evidence="1 2" key="1">
    <citation type="submission" date="2023-09" db="EMBL/GenBank/DDBJ databases">
        <authorList>
            <person name="Rey-Velasco X."/>
        </authorList>
    </citation>
    <scope>NUCLEOTIDE SEQUENCE [LARGE SCALE GENOMIC DNA]</scope>
    <source>
        <strain evidence="1 2">W311</strain>
    </source>
</reference>
<dbReference type="Proteomes" id="UP001302249">
    <property type="component" value="Chromosome"/>
</dbReference>
<evidence type="ECO:0000313" key="2">
    <source>
        <dbReference type="Proteomes" id="UP001302249"/>
    </source>
</evidence>
<dbReference type="EMBL" id="CP135076">
    <property type="protein sequence ID" value="WNO52626.1"/>
    <property type="molecule type" value="Genomic_DNA"/>
</dbReference>
<keyword evidence="2" id="KW-1185">Reference proteome</keyword>
<organism evidence="1 2">
    <name type="scientific">Stakelama saccharophila</name>
    <dbReference type="NCBI Taxonomy" id="3075605"/>
    <lineage>
        <taxon>Bacteria</taxon>
        <taxon>Pseudomonadati</taxon>
        <taxon>Pseudomonadota</taxon>
        <taxon>Alphaproteobacteria</taxon>
        <taxon>Sphingomonadales</taxon>
        <taxon>Sphingomonadaceae</taxon>
        <taxon>Stakelama</taxon>
    </lineage>
</organism>
<dbReference type="RefSeq" id="WP_313913267.1">
    <property type="nucleotide sequence ID" value="NZ_CP135076.1"/>
</dbReference>
<gene>
    <name evidence="1" type="ORF">RPR59_09115</name>
</gene>
<protein>
    <submittedName>
        <fullName evidence="1">Uncharacterized protein</fullName>
    </submittedName>
</protein>
<proteinExistence type="predicted"/>